<keyword evidence="1" id="KW-1133">Transmembrane helix</keyword>
<dbReference type="Pfam" id="PF25593">
    <property type="entry name" value="GldD_lipo"/>
    <property type="match status" value="1"/>
</dbReference>
<evidence type="ECO:0008006" key="4">
    <source>
        <dbReference type="Google" id="ProtNLM"/>
    </source>
</evidence>
<dbReference type="PROSITE" id="PS51257">
    <property type="entry name" value="PROKAR_LIPOPROTEIN"/>
    <property type="match status" value="1"/>
</dbReference>
<keyword evidence="1" id="KW-0812">Transmembrane</keyword>
<reference evidence="3" key="1">
    <citation type="submission" date="2016-04" db="EMBL/GenBank/DDBJ databases">
        <authorList>
            <person name="Chen L."/>
            <person name="Zhuang W."/>
            <person name="Wang G."/>
        </authorList>
    </citation>
    <scope>NUCLEOTIDE SEQUENCE [LARGE SCALE GENOMIC DNA]</scope>
    <source>
        <strain evidence="3">17621</strain>
    </source>
</reference>
<dbReference type="RefSeq" id="WP_081200998.1">
    <property type="nucleotide sequence ID" value="NZ_FOCZ01000002.1"/>
</dbReference>
<keyword evidence="1" id="KW-0472">Membrane</keyword>
<dbReference type="InterPro" id="IPR019850">
    <property type="entry name" value="GldD-like"/>
</dbReference>
<dbReference type="OrthoDB" id="679501at2"/>
<dbReference type="EMBL" id="LVXG01000023">
    <property type="protein sequence ID" value="OQP46988.1"/>
    <property type="molecule type" value="Genomic_DNA"/>
</dbReference>
<dbReference type="Proteomes" id="UP000192610">
    <property type="component" value="Unassembled WGS sequence"/>
</dbReference>
<evidence type="ECO:0000313" key="3">
    <source>
        <dbReference type="Proteomes" id="UP000192610"/>
    </source>
</evidence>
<comment type="caution">
    <text evidence="2">The sequence shown here is derived from an EMBL/GenBank/DDBJ whole genome shotgun (WGS) entry which is preliminary data.</text>
</comment>
<feature type="transmembrane region" description="Helical" evidence="1">
    <location>
        <begin position="6"/>
        <end position="25"/>
    </location>
</feature>
<sequence>MKTSLLKYVPFIVLLISVVACNSTYTPKRKGYFKIDFPKHEYKVFEQPGYPYTFEYPVYASVLKDTTFFEDKPENPYWINIDIPRFHGKIYISYKEIGKNDLNKLVNDAYNMTYKHSTRATEIVDSAMHTPNGVGGVFFSVGGNAATAKQFFVTDSTRHFLRGALYFDASPNEDSLRVVNNFLQDDMKHLINTFRWK</sequence>
<dbReference type="STRING" id="354355.SAMN05660816_01142"/>
<protein>
    <recommendedName>
        <fullName evidence="4">Gliding motility lipoprotein GldD</fullName>
    </recommendedName>
</protein>
<dbReference type="AlphaFoldDB" id="A0A1V9ELG5"/>
<accession>A0A1V9ELG5</accession>
<proteinExistence type="predicted"/>
<evidence type="ECO:0000256" key="1">
    <source>
        <dbReference type="SAM" id="Phobius"/>
    </source>
</evidence>
<evidence type="ECO:0000313" key="2">
    <source>
        <dbReference type="EMBL" id="OQP46988.1"/>
    </source>
</evidence>
<organism evidence="2 3">
    <name type="scientific">Niastella yeongjuensis</name>
    <dbReference type="NCBI Taxonomy" id="354355"/>
    <lineage>
        <taxon>Bacteria</taxon>
        <taxon>Pseudomonadati</taxon>
        <taxon>Bacteroidota</taxon>
        <taxon>Chitinophagia</taxon>
        <taxon>Chitinophagales</taxon>
        <taxon>Chitinophagaceae</taxon>
        <taxon>Niastella</taxon>
    </lineage>
</organism>
<keyword evidence="3" id="KW-1185">Reference proteome</keyword>
<name>A0A1V9ELG5_9BACT</name>
<gene>
    <name evidence="2" type="ORF">A4H97_05585</name>
</gene>